<evidence type="ECO:0000259" key="8">
    <source>
        <dbReference type="Pfam" id="PF18052"/>
    </source>
</evidence>
<dbReference type="eggNOG" id="KOG4658">
    <property type="taxonomic scope" value="Eukaryota"/>
</dbReference>
<dbReference type="Pfam" id="PF23559">
    <property type="entry name" value="WHD_DRP"/>
    <property type="match status" value="1"/>
</dbReference>
<dbReference type="PANTHER" id="PTHR36766">
    <property type="entry name" value="PLANT BROAD-SPECTRUM MILDEW RESISTANCE PROTEIN RPW8"/>
    <property type="match status" value="1"/>
</dbReference>
<keyword evidence="12" id="KW-1185">Reference proteome</keyword>
<proteinExistence type="inferred from homology"/>
<sequence length="1110" mass="126088">MSLDKYKVMEGMEEQHEILKRKLPAILDVITDAEEQASHREGAKAWLEALKKVAYEANDIFDEFKYEALRREAKKNGHYRELGMNAVKLFPTHNRIVFRYRMGNKLRRIVQFIEVLVAEMNAFGFKYQRQALASKQWRQTDSIIDYSEKDIVERSRAAEKQKIVKALLENDDIMVLPIVGMGGLGKTTFAKLIYNEPKIQENFQLKRWVCVSDEFDLGEIASKFTMTTNDKDCDKALQKLKQEVCGKRYLLVLDDVWNRDADKWAKLKTCLVQGGAGSAILTTTRLTEVARTMGSVQAHNLTTLEKSFLREIIERRAFNLQKEKPSELVDMVDKFVDRCVGSPLAARALGSVLSNITTLEEWSTLLRKSVICDDDSEILPILKLSYEDLPSQMKQCFAFCAVFPKDYEIDVEMLVKLWMANDFIPSKDGVCLEKNGHSIFNELARSQNMVRLPEEISILYNLQTLDLSVCWPLRCLPKNMKYMISLRHLYTHGCEQLECMPPELRKLTALQTLTYFVVGNVSDSSNIGELQKLKLGGELELCNLENSNEEQANGANIEEKVDLTHLSFKWSSNIKKEPDHYENVLGALRPPAKLQLLKVRSYKGAKFPAWMTDNSTWRHLTELHLVDCPLCMEFPEFWQLHDLQVLYLTGLDNLQCLCSGASNIMVSSAFGNLKKLKLQDLKSLNRWSTMEGDELTFPLLEDIHVKNCPKLTFLPKAPILRILKLKENSPHLSQSVLVSGYMSSLCQIKLSICADEAILLPVNEAEASVTKLKLFGCNMLFRTSQSRTTFGLWQCFRNLEKLELKSCDVLLFWPLREFHSLESLKELIVKSCNNLKVKPVNGEPAQGQLLPHLTSLKIEDCQDLTELFNLPPSLKSIQIHGCPKLKSVWDEQEDTELGTNTQDPSPSARVHSLPCLELFYINNCDNLPGFRDLPSSLQSLALYNCPKVQFLSGKLDALTCLAISGCETLRSLESCLGELPSLTTLMIERCKSLTSLPDGPRAYSSLESLEIKYCPAMKSLPGCLKQRLDSVEEKLLSHMRSSDPEEALVSPRQQIWYTAFVPGITLLYGSMGYGNHSSYQELVLNCWNQNLGNMSFVGTEICDPTLLMRP</sequence>
<evidence type="ECO:0000256" key="2">
    <source>
        <dbReference type="ARBA" id="ARBA00022614"/>
    </source>
</evidence>
<dbReference type="Pfam" id="PF25019">
    <property type="entry name" value="LRR_R13L1-DRL21"/>
    <property type="match status" value="1"/>
</dbReference>
<keyword evidence="3" id="KW-0677">Repeat</keyword>
<dbReference type="SUPFAM" id="SSF52540">
    <property type="entry name" value="P-loop containing nucleoside triphosphate hydrolases"/>
    <property type="match status" value="1"/>
</dbReference>
<reference evidence="11" key="2">
    <citation type="submission" date="2015-03" db="UniProtKB">
        <authorList>
            <consortium name="EnsemblPlants"/>
        </authorList>
    </citation>
    <scope>IDENTIFICATION</scope>
</reference>
<evidence type="ECO:0000256" key="4">
    <source>
        <dbReference type="ARBA" id="ARBA00022741"/>
    </source>
</evidence>
<dbReference type="Gene3D" id="3.80.10.10">
    <property type="entry name" value="Ribonuclease Inhibitor"/>
    <property type="match status" value="3"/>
</dbReference>
<keyword evidence="2" id="KW-0433">Leucine-rich repeat</keyword>
<dbReference type="Gene3D" id="1.20.5.4130">
    <property type="match status" value="1"/>
</dbReference>
<dbReference type="PANTHER" id="PTHR36766:SF55">
    <property type="entry name" value="OS11G0492900 PROTEIN"/>
    <property type="match status" value="1"/>
</dbReference>
<dbReference type="PaxDb" id="65489-OBART01G15240.1"/>
<feature type="domain" description="Disease resistance N-terminal" evidence="8">
    <location>
        <begin position="4"/>
        <end position="75"/>
    </location>
</feature>
<keyword evidence="5" id="KW-0611">Plant defense</keyword>
<evidence type="ECO:0000256" key="5">
    <source>
        <dbReference type="ARBA" id="ARBA00022821"/>
    </source>
</evidence>
<dbReference type="GO" id="GO:0006952">
    <property type="term" value="P:defense response"/>
    <property type="evidence" value="ECO:0007669"/>
    <property type="project" value="UniProtKB-KW"/>
</dbReference>
<dbReference type="InterPro" id="IPR027417">
    <property type="entry name" value="P-loop_NTPase"/>
</dbReference>
<dbReference type="GO" id="GO:0043531">
    <property type="term" value="F:ADP binding"/>
    <property type="evidence" value="ECO:0007669"/>
    <property type="project" value="InterPro"/>
</dbReference>
<dbReference type="Pfam" id="PF18052">
    <property type="entry name" value="Rx_N"/>
    <property type="match status" value="1"/>
</dbReference>
<accession>A0A0D3ENQ3</accession>
<organism evidence="11">
    <name type="scientific">Oryza barthii</name>
    <dbReference type="NCBI Taxonomy" id="65489"/>
    <lineage>
        <taxon>Eukaryota</taxon>
        <taxon>Viridiplantae</taxon>
        <taxon>Streptophyta</taxon>
        <taxon>Embryophyta</taxon>
        <taxon>Tracheophyta</taxon>
        <taxon>Spermatophyta</taxon>
        <taxon>Magnoliopsida</taxon>
        <taxon>Liliopsida</taxon>
        <taxon>Poales</taxon>
        <taxon>Poaceae</taxon>
        <taxon>BOP clade</taxon>
        <taxon>Oryzoideae</taxon>
        <taxon>Oryzeae</taxon>
        <taxon>Oryzinae</taxon>
        <taxon>Oryza</taxon>
    </lineage>
</organism>
<feature type="domain" description="NB-ARC" evidence="7">
    <location>
        <begin position="158"/>
        <end position="318"/>
    </location>
</feature>
<dbReference type="Gene3D" id="3.40.50.300">
    <property type="entry name" value="P-loop containing nucleotide triphosphate hydrolases"/>
    <property type="match status" value="1"/>
</dbReference>
<dbReference type="InterPro" id="IPR042197">
    <property type="entry name" value="Apaf_helical"/>
</dbReference>
<evidence type="ECO:0000313" key="12">
    <source>
        <dbReference type="Proteomes" id="UP000026960"/>
    </source>
</evidence>
<dbReference type="PRINTS" id="PR00364">
    <property type="entry name" value="DISEASERSIST"/>
</dbReference>
<dbReference type="InterPro" id="IPR056789">
    <property type="entry name" value="LRR_R13L1-DRL21"/>
</dbReference>
<dbReference type="InterPro" id="IPR002182">
    <property type="entry name" value="NB-ARC"/>
</dbReference>
<feature type="domain" description="Disease resistance protein winged helix" evidence="9">
    <location>
        <begin position="402"/>
        <end position="445"/>
    </location>
</feature>
<keyword evidence="4" id="KW-0547">Nucleotide-binding</keyword>
<dbReference type="GO" id="GO:0005524">
    <property type="term" value="F:ATP binding"/>
    <property type="evidence" value="ECO:0007669"/>
    <property type="project" value="UniProtKB-KW"/>
</dbReference>
<evidence type="ECO:0000259" key="7">
    <source>
        <dbReference type="Pfam" id="PF00931"/>
    </source>
</evidence>
<feature type="domain" description="R13L1/DRL21-like LRR repeat region" evidence="10">
    <location>
        <begin position="527"/>
        <end position="650"/>
    </location>
</feature>
<dbReference type="SUPFAM" id="SSF52058">
    <property type="entry name" value="L domain-like"/>
    <property type="match status" value="1"/>
</dbReference>
<evidence type="ECO:0000259" key="10">
    <source>
        <dbReference type="Pfam" id="PF25019"/>
    </source>
</evidence>
<protein>
    <submittedName>
        <fullName evidence="11">Uncharacterized protein</fullName>
    </submittedName>
</protein>
<evidence type="ECO:0000256" key="3">
    <source>
        <dbReference type="ARBA" id="ARBA00022737"/>
    </source>
</evidence>
<evidence type="ECO:0000256" key="1">
    <source>
        <dbReference type="ARBA" id="ARBA00008894"/>
    </source>
</evidence>
<dbReference type="Gene3D" id="1.10.10.10">
    <property type="entry name" value="Winged helix-like DNA-binding domain superfamily/Winged helix DNA-binding domain"/>
    <property type="match status" value="1"/>
</dbReference>
<evidence type="ECO:0000259" key="9">
    <source>
        <dbReference type="Pfam" id="PF23559"/>
    </source>
</evidence>
<dbReference type="HOGENOM" id="CLU_000837_8_8_1"/>
<evidence type="ECO:0000313" key="11">
    <source>
        <dbReference type="EnsemblPlants" id="OBART01G15240.1"/>
    </source>
</evidence>
<dbReference type="Gene3D" id="1.10.8.430">
    <property type="entry name" value="Helical domain of apoptotic protease-activating factors"/>
    <property type="match status" value="1"/>
</dbReference>
<reference evidence="11" key="1">
    <citation type="journal article" date="2009" name="Rice">
        <title>De Novo Next Generation Sequencing of Plant Genomes.</title>
        <authorList>
            <person name="Rounsley S."/>
            <person name="Marri P.R."/>
            <person name="Yu Y."/>
            <person name="He R."/>
            <person name="Sisneros N."/>
            <person name="Goicoechea J.L."/>
            <person name="Lee S.J."/>
            <person name="Angelova A."/>
            <person name="Kudrna D."/>
            <person name="Luo M."/>
            <person name="Affourtit J."/>
            <person name="Desany B."/>
            <person name="Knight J."/>
            <person name="Niazi F."/>
            <person name="Egholm M."/>
            <person name="Wing R.A."/>
        </authorList>
    </citation>
    <scope>NUCLEOTIDE SEQUENCE [LARGE SCALE GENOMIC DNA]</scope>
    <source>
        <strain evidence="11">cv. IRGC 105608</strain>
    </source>
</reference>
<evidence type="ECO:0000256" key="6">
    <source>
        <dbReference type="ARBA" id="ARBA00022840"/>
    </source>
</evidence>
<dbReference type="Proteomes" id="UP000026960">
    <property type="component" value="Chromosome 1"/>
</dbReference>
<dbReference type="InterPro" id="IPR032675">
    <property type="entry name" value="LRR_dom_sf"/>
</dbReference>
<dbReference type="GO" id="GO:0051707">
    <property type="term" value="P:response to other organism"/>
    <property type="evidence" value="ECO:0007669"/>
    <property type="project" value="UniProtKB-ARBA"/>
</dbReference>
<dbReference type="InterPro" id="IPR058922">
    <property type="entry name" value="WHD_DRP"/>
</dbReference>
<dbReference type="Gramene" id="OBART01G15240.1">
    <property type="protein sequence ID" value="OBART01G15240.1"/>
    <property type="gene ID" value="OBART01G15240"/>
</dbReference>
<dbReference type="EnsemblPlants" id="OBART01G15240.1">
    <property type="protein sequence ID" value="OBART01G15240.1"/>
    <property type="gene ID" value="OBART01G15240"/>
</dbReference>
<dbReference type="STRING" id="65489.A0A0D3ENQ3"/>
<dbReference type="InterPro" id="IPR036388">
    <property type="entry name" value="WH-like_DNA-bd_sf"/>
</dbReference>
<dbReference type="InterPro" id="IPR041118">
    <property type="entry name" value="Rx_N"/>
</dbReference>
<keyword evidence="6" id="KW-0067">ATP-binding</keyword>
<comment type="similarity">
    <text evidence="1">Belongs to the disease resistance NB-LRR family.</text>
</comment>
<dbReference type="AlphaFoldDB" id="A0A0D3ENQ3"/>
<dbReference type="Pfam" id="PF00931">
    <property type="entry name" value="NB-ARC"/>
    <property type="match status" value="1"/>
</dbReference>
<name>A0A0D3ENQ3_9ORYZ</name>